<proteinExistence type="predicted"/>
<dbReference type="EMBL" id="GAIX01015014">
    <property type="protein sequence ID" value="JAA77546.1"/>
    <property type="molecule type" value="Transcribed_RNA"/>
</dbReference>
<name>S4NFJ3_9NEOP</name>
<reference evidence="1" key="2">
    <citation type="submission" date="2013-05" db="EMBL/GenBank/DDBJ databases">
        <authorList>
            <person name="Carter J.-M."/>
            <person name="Baker S.C."/>
            <person name="Pink R."/>
            <person name="Carter D.R.F."/>
            <person name="Collins A."/>
            <person name="Tomlin J."/>
            <person name="Gibbs M."/>
            <person name="Breuker C.J."/>
        </authorList>
    </citation>
    <scope>NUCLEOTIDE SEQUENCE</scope>
    <source>
        <tissue evidence="1">Ovary</tissue>
    </source>
</reference>
<sequence>MIVSRHGTYVLCTHPCLHGTSSRPRTKHVTCATTFIYLGKVLVFVCAWIQNESFINYDTIHTVFILTCR</sequence>
<organism evidence="1">
    <name type="scientific">Pararge aegeria</name>
    <name type="common">speckled wood butterfly</name>
    <dbReference type="NCBI Taxonomy" id="116150"/>
    <lineage>
        <taxon>Eukaryota</taxon>
        <taxon>Metazoa</taxon>
        <taxon>Ecdysozoa</taxon>
        <taxon>Arthropoda</taxon>
        <taxon>Hexapoda</taxon>
        <taxon>Insecta</taxon>
        <taxon>Pterygota</taxon>
        <taxon>Neoptera</taxon>
        <taxon>Endopterygota</taxon>
        <taxon>Lepidoptera</taxon>
        <taxon>Glossata</taxon>
        <taxon>Ditrysia</taxon>
        <taxon>Papilionoidea</taxon>
        <taxon>Nymphalidae</taxon>
        <taxon>Satyrinae</taxon>
        <taxon>Satyrini</taxon>
        <taxon>Parargina</taxon>
        <taxon>Pararge</taxon>
    </lineage>
</organism>
<reference evidence="1" key="1">
    <citation type="journal article" date="2013" name="BMC Genomics">
        <title>Unscrambling butterfly oogenesis.</title>
        <authorList>
            <person name="Carter J.M."/>
            <person name="Baker S.C."/>
            <person name="Pink R."/>
            <person name="Carter D.R."/>
            <person name="Collins A."/>
            <person name="Tomlin J."/>
            <person name="Gibbs M."/>
            <person name="Breuker C.J."/>
        </authorList>
    </citation>
    <scope>NUCLEOTIDE SEQUENCE</scope>
    <source>
        <tissue evidence="1">Ovary</tissue>
    </source>
</reference>
<feature type="non-terminal residue" evidence="1">
    <location>
        <position position="69"/>
    </location>
</feature>
<evidence type="ECO:0000313" key="1">
    <source>
        <dbReference type="EMBL" id="JAA77546.1"/>
    </source>
</evidence>
<accession>S4NFJ3</accession>
<protein>
    <submittedName>
        <fullName evidence="1">Uncharacterized protein</fullName>
    </submittedName>
</protein>
<dbReference type="AlphaFoldDB" id="S4NFJ3"/>